<dbReference type="Pfam" id="PF07729">
    <property type="entry name" value="FCD"/>
    <property type="match status" value="1"/>
</dbReference>
<dbReference type="GO" id="GO:0003677">
    <property type="term" value="F:DNA binding"/>
    <property type="evidence" value="ECO:0007669"/>
    <property type="project" value="UniProtKB-KW"/>
</dbReference>
<keyword evidence="2" id="KW-0238">DNA-binding</keyword>
<accession>A0A915U8J3</accession>
<dbReference type="PANTHER" id="PTHR43537">
    <property type="entry name" value="TRANSCRIPTIONAL REGULATOR, GNTR FAMILY"/>
    <property type="match status" value="1"/>
</dbReference>
<feature type="domain" description="HTH gntR-type" evidence="4">
    <location>
        <begin position="23"/>
        <end position="90"/>
    </location>
</feature>
<dbReference type="EMBL" id="AP024233">
    <property type="protein sequence ID" value="BCO08076.1"/>
    <property type="molecule type" value="Genomic_DNA"/>
</dbReference>
<keyword evidence="6" id="KW-1185">Reference proteome</keyword>
<protein>
    <submittedName>
        <fullName evidence="5">GntR family transcriptional regulator</fullName>
    </submittedName>
</protein>
<evidence type="ECO:0000313" key="6">
    <source>
        <dbReference type="Proteomes" id="UP001063350"/>
    </source>
</evidence>
<dbReference type="SMART" id="SM00345">
    <property type="entry name" value="HTH_GNTR"/>
    <property type="match status" value="1"/>
</dbReference>
<organism evidence="5 6">
    <name type="scientific">Desulfolithobacter dissulfuricans</name>
    <dbReference type="NCBI Taxonomy" id="2795293"/>
    <lineage>
        <taxon>Bacteria</taxon>
        <taxon>Pseudomonadati</taxon>
        <taxon>Thermodesulfobacteriota</taxon>
        <taxon>Desulfobulbia</taxon>
        <taxon>Desulfobulbales</taxon>
        <taxon>Desulfobulbaceae</taxon>
        <taxon>Desulfolithobacter</taxon>
    </lineage>
</organism>
<dbReference type="SUPFAM" id="SSF46785">
    <property type="entry name" value="Winged helix' DNA-binding domain"/>
    <property type="match status" value="1"/>
</dbReference>
<dbReference type="InterPro" id="IPR000524">
    <property type="entry name" value="Tscrpt_reg_HTH_GntR"/>
</dbReference>
<reference evidence="5" key="1">
    <citation type="submission" date="2020-12" db="EMBL/GenBank/DDBJ databases">
        <title>Desulfobium dissulfuricans gen. nov., sp. nov., a novel mesophilic, sulfate-reducing bacterium isolated from a deep-sea hydrothermal vent.</title>
        <authorList>
            <person name="Hashimoto Y."/>
            <person name="Tame A."/>
            <person name="Sawayama S."/>
            <person name="Miyazaki J."/>
            <person name="Takai K."/>
            <person name="Nakagawa S."/>
        </authorList>
    </citation>
    <scope>NUCLEOTIDE SEQUENCE</scope>
    <source>
        <strain evidence="5">GF1</strain>
    </source>
</reference>
<evidence type="ECO:0000256" key="3">
    <source>
        <dbReference type="ARBA" id="ARBA00023163"/>
    </source>
</evidence>
<dbReference type="GO" id="GO:0003700">
    <property type="term" value="F:DNA-binding transcription factor activity"/>
    <property type="evidence" value="ECO:0007669"/>
    <property type="project" value="InterPro"/>
</dbReference>
<evidence type="ECO:0000256" key="2">
    <source>
        <dbReference type="ARBA" id="ARBA00023125"/>
    </source>
</evidence>
<name>A0A915U8J3_9BACT</name>
<dbReference type="InterPro" id="IPR008920">
    <property type="entry name" value="TF_FadR/GntR_C"/>
</dbReference>
<dbReference type="Proteomes" id="UP001063350">
    <property type="component" value="Chromosome"/>
</dbReference>
<dbReference type="SUPFAM" id="SSF48008">
    <property type="entry name" value="GntR ligand-binding domain-like"/>
    <property type="match status" value="1"/>
</dbReference>
<keyword evidence="1" id="KW-0805">Transcription regulation</keyword>
<keyword evidence="3" id="KW-0804">Transcription</keyword>
<evidence type="ECO:0000259" key="4">
    <source>
        <dbReference type="PROSITE" id="PS50949"/>
    </source>
</evidence>
<dbReference type="Pfam" id="PF00392">
    <property type="entry name" value="GntR"/>
    <property type="match status" value="1"/>
</dbReference>
<sequence>MKYTLGIFLIVTSNLNPETGMKQSLGSVAYQKIYRKIITLEYEPGEHLEESRLVRELDIGRTPIREALMTLCGDLLVESQPGKGFVVRPITLQNTKAAFDALEVMEQGIAPLVIRGQNDKCLLAMRRANEAMKEAVREMNILSMVELNHSFHLDFATCSRNLYLTEALQKVRCETNRLAYLSYSTEIEPRQALQHHYDSVVHQHEEIINAITTRDLPQLQQVLRDHCAIFKNRIISYLTG</sequence>
<dbReference type="InterPro" id="IPR036388">
    <property type="entry name" value="WH-like_DNA-bd_sf"/>
</dbReference>
<gene>
    <name evidence="5" type="ORF">GF1_04520</name>
</gene>
<dbReference type="SMART" id="SM00895">
    <property type="entry name" value="FCD"/>
    <property type="match status" value="1"/>
</dbReference>
<dbReference type="InterPro" id="IPR011711">
    <property type="entry name" value="GntR_C"/>
</dbReference>
<dbReference type="KEGG" id="ddu:GF1_04520"/>
<dbReference type="Gene3D" id="1.10.10.10">
    <property type="entry name" value="Winged helix-like DNA-binding domain superfamily/Winged helix DNA-binding domain"/>
    <property type="match status" value="1"/>
</dbReference>
<dbReference type="InterPro" id="IPR036390">
    <property type="entry name" value="WH_DNA-bd_sf"/>
</dbReference>
<dbReference type="Gene3D" id="1.20.120.530">
    <property type="entry name" value="GntR ligand-binding domain-like"/>
    <property type="match status" value="1"/>
</dbReference>
<dbReference type="AlphaFoldDB" id="A0A915U8J3"/>
<dbReference type="PROSITE" id="PS50949">
    <property type="entry name" value="HTH_GNTR"/>
    <property type="match status" value="1"/>
</dbReference>
<dbReference type="PANTHER" id="PTHR43537:SF5">
    <property type="entry name" value="UXU OPERON TRANSCRIPTIONAL REGULATOR"/>
    <property type="match status" value="1"/>
</dbReference>
<evidence type="ECO:0000313" key="5">
    <source>
        <dbReference type="EMBL" id="BCO08076.1"/>
    </source>
</evidence>
<evidence type="ECO:0000256" key="1">
    <source>
        <dbReference type="ARBA" id="ARBA00023015"/>
    </source>
</evidence>
<proteinExistence type="predicted"/>